<sequence length="287" mass="32286">MLLFHFGHANACRQAKAMGSYLIVGVHSDAEIAKHKGPPVFTEQERYKLVRAIKWVDEVVENAPYLPTIETLEKYNCAFCVHGDDLTMSTDGVDHLHVVKAAGRMLLMPKTHDECDNIFRDRKHTPCKSSVSSRTYTLQSLSIMDKIKQFSNDRRPNPNDRIIYTCGAYDLFHAGHVSFLEKAKTFGDYLIVGLYTDSVMLHGRSERQVDEDGRNPYEIGLEDDSCASGVILKAVGANLRLTVLSLVPRRSATVSDQVSLTCMYAETENCTLFEESQRCIYISNHGK</sequence>
<dbReference type="Proteomes" id="UP000682733">
    <property type="component" value="Unassembled WGS sequence"/>
</dbReference>
<dbReference type="EMBL" id="CAJNOK010020942">
    <property type="protein sequence ID" value="CAF1324712.1"/>
    <property type="molecule type" value="Genomic_DNA"/>
</dbReference>
<keyword evidence="6" id="KW-0443">Lipid metabolism</keyword>
<evidence type="ECO:0000313" key="13">
    <source>
        <dbReference type="EMBL" id="CAF1324712.1"/>
    </source>
</evidence>
<feature type="domain" description="Cytidyltransferase-like" evidence="12">
    <location>
        <begin position="4"/>
        <end position="97"/>
    </location>
</feature>
<keyword evidence="5" id="KW-0548">Nucleotidyltransferase</keyword>
<comment type="caution">
    <text evidence="14">The sequence shown here is derived from an EMBL/GenBank/DDBJ whole genome shotgun (WGS) entry which is preliminary data.</text>
</comment>
<evidence type="ECO:0000259" key="12">
    <source>
        <dbReference type="Pfam" id="PF01467"/>
    </source>
</evidence>
<dbReference type="PANTHER" id="PTHR45780">
    <property type="entry name" value="ETHANOLAMINE-PHOSPHATE CYTIDYLYLTRANSFERASE"/>
    <property type="match status" value="1"/>
</dbReference>
<gene>
    <name evidence="14" type="ORF">GPM918_LOCUS35474</name>
    <name evidence="13" type="ORF">OVA965_LOCUS29605</name>
    <name evidence="16" type="ORF">SRO942_LOCUS36192</name>
    <name evidence="15" type="ORF">TMI583_LOCUS30381</name>
</gene>
<dbReference type="Proteomes" id="UP000663829">
    <property type="component" value="Unassembled WGS sequence"/>
</dbReference>
<dbReference type="EMBL" id="CAJOBA010042553">
    <property type="protein sequence ID" value="CAF4135426.1"/>
    <property type="molecule type" value="Genomic_DNA"/>
</dbReference>
<dbReference type="SUPFAM" id="SSF52374">
    <property type="entry name" value="Nucleotidylyl transferase"/>
    <property type="match status" value="2"/>
</dbReference>
<dbReference type="EMBL" id="CAJNOQ010020559">
    <property type="protein sequence ID" value="CAF1471247.1"/>
    <property type="molecule type" value="Genomic_DNA"/>
</dbReference>
<dbReference type="Proteomes" id="UP000677228">
    <property type="component" value="Unassembled WGS sequence"/>
</dbReference>
<evidence type="ECO:0000256" key="9">
    <source>
        <dbReference type="ARBA" id="ARBA00024191"/>
    </source>
</evidence>
<dbReference type="InterPro" id="IPR044608">
    <property type="entry name" value="Ect1/PCYT2"/>
</dbReference>
<name>A0A815R2J3_9BILA</name>
<dbReference type="GO" id="GO:0005737">
    <property type="term" value="C:cytoplasm"/>
    <property type="evidence" value="ECO:0007669"/>
    <property type="project" value="TreeGrafter"/>
</dbReference>
<dbReference type="UniPathway" id="UPA00558">
    <property type="reaction ID" value="UER00742"/>
</dbReference>
<dbReference type="AlphaFoldDB" id="A0A815R2J3"/>
<dbReference type="Pfam" id="PF01467">
    <property type="entry name" value="CTP_transf_like"/>
    <property type="match status" value="2"/>
</dbReference>
<evidence type="ECO:0000313" key="17">
    <source>
        <dbReference type="Proteomes" id="UP000663829"/>
    </source>
</evidence>
<feature type="domain" description="Cytidyltransferase-like" evidence="12">
    <location>
        <begin position="164"/>
        <end position="198"/>
    </location>
</feature>
<evidence type="ECO:0000313" key="16">
    <source>
        <dbReference type="EMBL" id="CAF4338928.1"/>
    </source>
</evidence>
<dbReference type="NCBIfam" id="TIGR00125">
    <property type="entry name" value="cyt_tran_rel"/>
    <property type="match status" value="2"/>
</dbReference>
<keyword evidence="7" id="KW-0594">Phospholipid biosynthesis</keyword>
<dbReference type="EC" id="2.7.7.14" evidence="10"/>
<dbReference type="GO" id="GO:0006646">
    <property type="term" value="P:phosphatidylethanolamine biosynthetic process"/>
    <property type="evidence" value="ECO:0007669"/>
    <property type="project" value="UniProtKB-UniPathway"/>
</dbReference>
<proteinExistence type="inferred from homology"/>
<evidence type="ECO:0000256" key="2">
    <source>
        <dbReference type="ARBA" id="ARBA00010101"/>
    </source>
</evidence>
<evidence type="ECO:0000256" key="3">
    <source>
        <dbReference type="ARBA" id="ARBA00022516"/>
    </source>
</evidence>
<evidence type="ECO:0000313" key="14">
    <source>
        <dbReference type="EMBL" id="CAF1471247.1"/>
    </source>
</evidence>
<keyword evidence="3" id="KW-0444">Lipid biosynthesis</keyword>
<evidence type="ECO:0000256" key="8">
    <source>
        <dbReference type="ARBA" id="ARBA00023264"/>
    </source>
</evidence>
<dbReference type="Proteomes" id="UP000681722">
    <property type="component" value="Unassembled WGS sequence"/>
</dbReference>
<keyword evidence="4" id="KW-0808">Transferase</keyword>
<dbReference type="InterPro" id="IPR004821">
    <property type="entry name" value="Cyt_trans-like"/>
</dbReference>
<dbReference type="PANTHER" id="PTHR45780:SF2">
    <property type="entry name" value="ETHANOLAMINE-PHOSPHATE CYTIDYLYLTRANSFERASE"/>
    <property type="match status" value="1"/>
</dbReference>
<evidence type="ECO:0000256" key="5">
    <source>
        <dbReference type="ARBA" id="ARBA00022695"/>
    </source>
</evidence>
<comment type="pathway">
    <text evidence="9">Phospholipid metabolism; phosphatidylethanolamine biosynthesis; phosphatidylethanolamine from ethanolamine: step 2/3.</text>
</comment>
<evidence type="ECO:0000256" key="10">
    <source>
        <dbReference type="ARBA" id="ARBA00024221"/>
    </source>
</evidence>
<reference evidence="14" key="1">
    <citation type="submission" date="2021-02" db="EMBL/GenBank/DDBJ databases">
        <authorList>
            <person name="Nowell W R."/>
        </authorList>
    </citation>
    <scope>NUCLEOTIDE SEQUENCE</scope>
</reference>
<protein>
    <recommendedName>
        <fullName evidence="10">ethanolamine-phosphate cytidylyltransferase</fullName>
        <ecNumber evidence="10">2.7.7.14</ecNumber>
    </recommendedName>
    <alternativeName>
        <fullName evidence="11">CTP:phosphoethanolamine cytidylyltransferase</fullName>
    </alternativeName>
</protein>
<evidence type="ECO:0000256" key="1">
    <source>
        <dbReference type="ARBA" id="ARBA00005189"/>
    </source>
</evidence>
<evidence type="ECO:0000256" key="7">
    <source>
        <dbReference type="ARBA" id="ARBA00023209"/>
    </source>
</evidence>
<dbReference type="InterPro" id="IPR014729">
    <property type="entry name" value="Rossmann-like_a/b/a_fold"/>
</dbReference>
<accession>A0A815R2J3</accession>
<evidence type="ECO:0000256" key="6">
    <source>
        <dbReference type="ARBA" id="ARBA00023098"/>
    </source>
</evidence>
<organism evidence="14 17">
    <name type="scientific">Didymodactylos carnosus</name>
    <dbReference type="NCBI Taxonomy" id="1234261"/>
    <lineage>
        <taxon>Eukaryota</taxon>
        <taxon>Metazoa</taxon>
        <taxon>Spiralia</taxon>
        <taxon>Gnathifera</taxon>
        <taxon>Rotifera</taxon>
        <taxon>Eurotatoria</taxon>
        <taxon>Bdelloidea</taxon>
        <taxon>Philodinida</taxon>
        <taxon>Philodinidae</taxon>
        <taxon>Didymodactylos</taxon>
    </lineage>
</organism>
<dbReference type="GO" id="GO:0004306">
    <property type="term" value="F:ethanolamine-phosphate cytidylyltransferase activity"/>
    <property type="evidence" value="ECO:0007669"/>
    <property type="project" value="UniProtKB-EC"/>
</dbReference>
<comment type="similarity">
    <text evidence="2">Belongs to the cytidylyltransferase family.</text>
</comment>
<evidence type="ECO:0000256" key="11">
    <source>
        <dbReference type="ARBA" id="ARBA00031473"/>
    </source>
</evidence>
<dbReference type="EMBL" id="CAJOBC010086027">
    <property type="protein sequence ID" value="CAF4338928.1"/>
    <property type="molecule type" value="Genomic_DNA"/>
</dbReference>
<keyword evidence="17" id="KW-1185">Reference proteome</keyword>
<comment type="pathway">
    <text evidence="1">Lipid metabolism.</text>
</comment>
<dbReference type="OrthoDB" id="40021at2759"/>
<evidence type="ECO:0000256" key="4">
    <source>
        <dbReference type="ARBA" id="ARBA00022679"/>
    </source>
</evidence>
<dbReference type="Gene3D" id="3.40.50.620">
    <property type="entry name" value="HUPs"/>
    <property type="match status" value="2"/>
</dbReference>
<keyword evidence="8" id="KW-1208">Phospholipid metabolism</keyword>
<evidence type="ECO:0000313" key="15">
    <source>
        <dbReference type="EMBL" id="CAF4135426.1"/>
    </source>
</evidence>